<dbReference type="CDD" id="cd21937">
    <property type="entry name" value="ZIP_MycBP-like"/>
    <property type="match status" value="1"/>
</dbReference>
<dbReference type="Proteomes" id="UP001159427">
    <property type="component" value="Unassembled WGS sequence"/>
</dbReference>
<comment type="caution">
    <text evidence="5">The sequence shown here is derived from an EMBL/GenBank/DDBJ whole genome shotgun (WGS) entry which is preliminary data.</text>
</comment>
<feature type="coiled-coil region" evidence="4">
    <location>
        <begin position="119"/>
        <end position="153"/>
    </location>
</feature>
<dbReference type="PANTHER" id="PTHR13168:SF0">
    <property type="entry name" value="C-MYC-BINDING PROTEIN"/>
    <property type="match status" value="1"/>
</dbReference>
<evidence type="ECO:0000313" key="6">
    <source>
        <dbReference type="Proteomes" id="UP001159427"/>
    </source>
</evidence>
<evidence type="ECO:0008006" key="7">
    <source>
        <dbReference type="Google" id="ProtNLM"/>
    </source>
</evidence>
<keyword evidence="6" id="KW-1185">Reference proteome</keyword>
<dbReference type="InterPro" id="IPR026060">
    <property type="entry name" value="AMY1"/>
</dbReference>
<dbReference type="PANTHER" id="PTHR13168">
    <property type="entry name" value="ASSOCIATE OF C-MYC AMY-1"/>
    <property type="match status" value="1"/>
</dbReference>
<keyword evidence="4" id="KW-0175">Coiled coil</keyword>
<dbReference type="PRINTS" id="PR02028">
    <property type="entry name" value="CMYCBINDINGP"/>
</dbReference>
<reference evidence="5 6" key="1">
    <citation type="submission" date="2022-05" db="EMBL/GenBank/DDBJ databases">
        <authorList>
            <consortium name="Genoscope - CEA"/>
            <person name="William W."/>
        </authorList>
    </citation>
    <scope>NUCLEOTIDE SEQUENCE [LARGE SCALE GENOMIC DNA]</scope>
</reference>
<evidence type="ECO:0000313" key="5">
    <source>
        <dbReference type="EMBL" id="CAH3025701.1"/>
    </source>
</evidence>
<name>A0ABN8MA62_9CNID</name>
<dbReference type="Gene3D" id="6.10.250.1060">
    <property type="match status" value="1"/>
</dbReference>
<feature type="non-terminal residue" evidence="5">
    <location>
        <position position="1"/>
    </location>
</feature>
<sequence>HSIPFVLQVRGEPEYQYLQSTHNPFKQSVYLIRLDVIFVATQSSLQFLNRKGNYKPRENDITVADSKREEFRKYLEKAGVMDALTKVLVNLYEEPEKPANALDFMKEHLHGGPPETADIEALKNEVSDLRQKVEQLTAENTELKQRIISLSDTKKNIDPKQLSWAPAT</sequence>
<comment type="subcellular location">
    <subcellularLocation>
        <location evidence="1">Nucleus</location>
    </subcellularLocation>
</comment>
<comment type="similarity">
    <text evidence="2">Belongs to the AMY1 family.</text>
</comment>
<dbReference type="EMBL" id="CALNXI010000367">
    <property type="protein sequence ID" value="CAH3025701.1"/>
    <property type="molecule type" value="Genomic_DNA"/>
</dbReference>
<protein>
    <recommendedName>
        <fullName evidence="7">c-Myc-binding protein</fullName>
    </recommendedName>
</protein>
<keyword evidence="3" id="KW-0539">Nucleus</keyword>
<organism evidence="5 6">
    <name type="scientific">Porites evermanni</name>
    <dbReference type="NCBI Taxonomy" id="104178"/>
    <lineage>
        <taxon>Eukaryota</taxon>
        <taxon>Metazoa</taxon>
        <taxon>Cnidaria</taxon>
        <taxon>Anthozoa</taxon>
        <taxon>Hexacorallia</taxon>
        <taxon>Scleractinia</taxon>
        <taxon>Fungiina</taxon>
        <taxon>Poritidae</taxon>
        <taxon>Porites</taxon>
    </lineage>
</organism>
<proteinExistence type="inferred from homology"/>
<evidence type="ECO:0000256" key="2">
    <source>
        <dbReference type="ARBA" id="ARBA00009389"/>
    </source>
</evidence>
<evidence type="ECO:0000256" key="4">
    <source>
        <dbReference type="SAM" id="Coils"/>
    </source>
</evidence>
<gene>
    <name evidence="5" type="ORF">PEVE_00026918</name>
</gene>
<evidence type="ECO:0000256" key="1">
    <source>
        <dbReference type="ARBA" id="ARBA00004123"/>
    </source>
</evidence>
<evidence type="ECO:0000256" key="3">
    <source>
        <dbReference type="ARBA" id="ARBA00023242"/>
    </source>
</evidence>
<feature type="non-terminal residue" evidence="5">
    <location>
        <position position="168"/>
    </location>
</feature>
<accession>A0ABN8MA62</accession>